<organism evidence="6 7">
    <name type="scientific">Filobasidium floriforme</name>
    <dbReference type="NCBI Taxonomy" id="5210"/>
    <lineage>
        <taxon>Eukaryota</taxon>
        <taxon>Fungi</taxon>
        <taxon>Dikarya</taxon>
        <taxon>Basidiomycota</taxon>
        <taxon>Agaricomycotina</taxon>
        <taxon>Tremellomycetes</taxon>
        <taxon>Filobasidiales</taxon>
        <taxon>Filobasidiaceae</taxon>
        <taxon>Filobasidium</taxon>
    </lineage>
</organism>
<dbReference type="OrthoDB" id="2213137at2759"/>
<feature type="transmembrane region" description="Helical" evidence="4">
    <location>
        <begin position="108"/>
        <end position="131"/>
    </location>
</feature>
<feature type="transmembrane region" description="Helical" evidence="4">
    <location>
        <begin position="365"/>
        <end position="387"/>
    </location>
</feature>
<dbReference type="InterPro" id="IPR036259">
    <property type="entry name" value="MFS_trans_sf"/>
</dbReference>
<sequence>MTTRSEFESTYELEIIRPAPDTQNQTDLDPVKSLERLSSNNKQDTLAYLEREEVTEEGTSNVIEAEVPPPDGGYGWVIVGACYIITFFYIGSVYSFGVVLTRLKEDGLASSSTLSFAGGLTSAMISFLAIINSNIIKRFGSKAVLLVGVTILGLGEVLSGWTVNNIGGFFVTVGFVMGVGTSLIFMPCTLLPSQYFSRKRGLAIGIVYSAGGVGGAVLSLVLDALLTKYGPAWTFRILGFITWGACLPACLLIKERPGKRSAAFIEWSYFKELRYLTIFIAASLGVFPLFVPPFFLPLYGTSMGLSHSSSAGLAAGFNLASAVGRIAFGLLADRIGPINSLIIAFVTNAISLLLVWPLSGSVGPLIVFVILTGVAAGAFFSLMPSVVASIATPATLPSAMGMMVTGWGAGYLLGSPLAGFLLDAYGGTDKGLSAYRPAMFYAGALTIVSALLLIAMKWKTQSLKKRM</sequence>
<feature type="transmembrane region" description="Helical" evidence="4">
    <location>
        <begin position="143"/>
        <end position="163"/>
    </location>
</feature>
<keyword evidence="7" id="KW-1185">Reference proteome</keyword>
<feature type="domain" description="Major facilitator superfamily (MFS) profile" evidence="5">
    <location>
        <begin position="75"/>
        <end position="461"/>
    </location>
</feature>
<keyword evidence="4" id="KW-0812">Transmembrane</keyword>
<feature type="transmembrane region" description="Helical" evidence="4">
    <location>
        <begin position="74"/>
        <end position="96"/>
    </location>
</feature>
<dbReference type="InterPro" id="IPR011701">
    <property type="entry name" value="MFS"/>
</dbReference>
<feature type="transmembrane region" description="Helical" evidence="4">
    <location>
        <begin position="233"/>
        <end position="253"/>
    </location>
</feature>
<accession>A0A8K0JHU7</accession>
<dbReference type="Gene3D" id="1.20.1250.20">
    <property type="entry name" value="MFS general substrate transporter like domains"/>
    <property type="match status" value="2"/>
</dbReference>
<proteinExistence type="inferred from homology"/>
<evidence type="ECO:0000256" key="4">
    <source>
        <dbReference type="SAM" id="Phobius"/>
    </source>
</evidence>
<feature type="region of interest" description="Disordered" evidence="3">
    <location>
        <begin position="1"/>
        <end position="27"/>
    </location>
</feature>
<evidence type="ECO:0000256" key="3">
    <source>
        <dbReference type="SAM" id="MobiDB-lite"/>
    </source>
</evidence>
<feature type="transmembrane region" description="Helical" evidence="4">
    <location>
        <begin position="311"/>
        <end position="331"/>
    </location>
</feature>
<dbReference type="GO" id="GO:0022857">
    <property type="term" value="F:transmembrane transporter activity"/>
    <property type="evidence" value="ECO:0007669"/>
    <property type="project" value="InterPro"/>
</dbReference>
<dbReference type="Pfam" id="PF07690">
    <property type="entry name" value="MFS_1"/>
    <property type="match status" value="2"/>
</dbReference>
<comment type="similarity">
    <text evidence="2">Belongs to the major facilitator superfamily. Monocarboxylate porter (TC 2.A.1.13) family.</text>
</comment>
<keyword evidence="4" id="KW-1133">Transmembrane helix</keyword>
<comment type="subcellular location">
    <subcellularLocation>
        <location evidence="1">Membrane</location>
        <topology evidence="1">Multi-pass membrane protein</topology>
    </subcellularLocation>
</comment>
<dbReference type="PANTHER" id="PTHR11360:SF305">
    <property type="entry name" value="MAJOR FACILITATOR SUPERFAMILY (MFS) PROFILE DOMAIN-CONTAINING PROTEIN"/>
    <property type="match status" value="1"/>
</dbReference>
<feature type="transmembrane region" description="Helical" evidence="4">
    <location>
        <begin position="202"/>
        <end position="221"/>
    </location>
</feature>
<dbReference type="SUPFAM" id="SSF103473">
    <property type="entry name" value="MFS general substrate transporter"/>
    <property type="match status" value="1"/>
</dbReference>
<comment type="caution">
    <text evidence="6">The sequence shown here is derived from an EMBL/GenBank/DDBJ whole genome shotgun (WGS) entry which is preliminary data.</text>
</comment>
<reference evidence="6" key="1">
    <citation type="submission" date="2020-04" db="EMBL/GenBank/DDBJ databases">
        <title>Analysis of mating type loci in Filobasidium floriforme.</title>
        <authorList>
            <person name="Nowrousian M."/>
        </authorList>
    </citation>
    <scope>NUCLEOTIDE SEQUENCE</scope>
    <source>
        <strain evidence="6">CBS 6242</strain>
    </source>
</reference>
<feature type="transmembrane region" description="Helical" evidence="4">
    <location>
        <begin position="438"/>
        <end position="458"/>
    </location>
</feature>
<feature type="transmembrane region" description="Helical" evidence="4">
    <location>
        <begin position="338"/>
        <end position="359"/>
    </location>
</feature>
<dbReference type="AlphaFoldDB" id="A0A8K0JHU7"/>
<dbReference type="GO" id="GO:0016020">
    <property type="term" value="C:membrane"/>
    <property type="evidence" value="ECO:0007669"/>
    <property type="project" value="UniProtKB-SubCell"/>
</dbReference>
<evidence type="ECO:0000313" key="6">
    <source>
        <dbReference type="EMBL" id="KAG7530135.1"/>
    </source>
</evidence>
<feature type="transmembrane region" description="Helical" evidence="4">
    <location>
        <begin position="399"/>
        <end position="418"/>
    </location>
</feature>
<feature type="transmembrane region" description="Helical" evidence="4">
    <location>
        <begin position="273"/>
        <end position="291"/>
    </location>
</feature>
<evidence type="ECO:0000256" key="2">
    <source>
        <dbReference type="ARBA" id="ARBA00006727"/>
    </source>
</evidence>
<protein>
    <recommendedName>
        <fullName evidence="5">Major facilitator superfamily (MFS) profile domain-containing protein</fullName>
    </recommendedName>
</protein>
<evidence type="ECO:0000259" key="5">
    <source>
        <dbReference type="PROSITE" id="PS50850"/>
    </source>
</evidence>
<evidence type="ECO:0000256" key="1">
    <source>
        <dbReference type="ARBA" id="ARBA00004141"/>
    </source>
</evidence>
<dbReference type="PROSITE" id="PS50850">
    <property type="entry name" value="MFS"/>
    <property type="match status" value="1"/>
</dbReference>
<gene>
    <name evidence="6" type="ORF">FFLO_05250</name>
</gene>
<feature type="transmembrane region" description="Helical" evidence="4">
    <location>
        <begin position="169"/>
        <end position="190"/>
    </location>
</feature>
<dbReference type="Proteomes" id="UP000812966">
    <property type="component" value="Unassembled WGS sequence"/>
</dbReference>
<dbReference type="PANTHER" id="PTHR11360">
    <property type="entry name" value="MONOCARBOXYLATE TRANSPORTER"/>
    <property type="match status" value="1"/>
</dbReference>
<dbReference type="InterPro" id="IPR050327">
    <property type="entry name" value="Proton-linked_MCT"/>
</dbReference>
<keyword evidence="4" id="KW-0472">Membrane</keyword>
<dbReference type="InterPro" id="IPR020846">
    <property type="entry name" value="MFS_dom"/>
</dbReference>
<evidence type="ECO:0000313" key="7">
    <source>
        <dbReference type="Proteomes" id="UP000812966"/>
    </source>
</evidence>
<name>A0A8K0JHU7_9TREE</name>
<dbReference type="EMBL" id="JABELV010000127">
    <property type="protein sequence ID" value="KAG7530135.1"/>
    <property type="molecule type" value="Genomic_DNA"/>
</dbReference>